<accession>A0A0N4Y842</accession>
<organism evidence="5">
    <name type="scientific">Nippostrongylus brasiliensis</name>
    <name type="common">Rat hookworm</name>
    <dbReference type="NCBI Taxonomy" id="27835"/>
    <lineage>
        <taxon>Eukaryota</taxon>
        <taxon>Metazoa</taxon>
        <taxon>Ecdysozoa</taxon>
        <taxon>Nematoda</taxon>
        <taxon>Chromadorea</taxon>
        <taxon>Rhabditida</taxon>
        <taxon>Rhabditina</taxon>
        <taxon>Rhabditomorpha</taxon>
        <taxon>Strongyloidea</taxon>
        <taxon>Heligmosomidae</taxon>
        <taxon>Nippostrongylus</taxon>
    </lineage>
</organism>
<feature type="region of interest" description="Disordered" evidence="1">
    <location>
        <begin position="26"/>
        <end position="61"/>
    </location>
</feature>
<evidence type="ECO:0000256" key="2">
    <source>
        <dbReference type="SAM" id="SignalP"/>
    </source>
</evidence>
<evidence type="ECO:0000313" key="4">
    <source>
        <dbReference type="Proteomes" id="UP000271162"/>
    </source>
</evidence>
<reference evidence="3 4" key="2">
    <citation type="submission" date="2018-11" db="EMBL/GenBank/DDBJ databases">
        <authorList>
            <consortium name="Pathogen Informatics"/>
        </authorList>
    </citation>
    <scope>NUCLEOTIDE SEQUENCE [LARGE SCALE GENOMIC DNA]</scope>
</reference>
<feature type="signal peptide" evidence="2">
    <location>
        <begin position="1"/>
        <end position="23"/>
    </location>
</feature>
<evidence type="ECO:0000313" key="3">
    <source>
        <dbReference type="EMBL" id="VDL75954.1"/>
    </source>
</evidence>
<gene>
    <name evidence="3" type="ORF">NBR_LOCUS12365</name>
</gene>
<dbReference type="EMBL" id="UYSL01020735">
    <property type="protein sequence ID" value="VDL75954.1"/>
    <property type="molecule type" value="Genomic_DNA"/>
</dbReference>
<sequence>MSSNLFFVVIQLTFACLLALVQCGGKKKDAGGAAPAAGGAPAGGSPPVGGAARAEGEKKEE</sequence>
<dbReference type="Proteomes" id="UP000271162">
    <property type="component" value="Unassembled WGS sequence"/>
</dbReference>
<keyword evidence="4" id="KW-1185">Reference proteome</keyword>
<protein>
    <submittedName>
        <fullName evidence="3 5">Uncharacterized protein</fullName>
    </submittedName>
</protein>
<feature type="chain" id="PRO_5043125315" evidence="2">
    <location>
        <begin position="24"/>
        <end position="61"/>
    </location>
</feature>
<dbReference type="AlphaFoldDB" id="A0A0N4Y842"/>
<proteinExistence type="predicted"/>
<keyword evidence="2" id="KW-0732">Signal</keyword>
<evidence type="ECO:0000313" key="5">
    <source>
        <dbReference type="WBParaSite" id="NBR_0001236401-mRNA-1"/>
    </source>
</evidence>
<dbReference type="OMA" id="IQLTFAC"/>
<name>A0A0N4Y842_NIPBR</name>
<feature type="compositionally biased region" description="Low complexity" evidence="1">
    <location>
        <begin position="31"/>
        <end position="53"/>
    </location>
</feature>
<evidence type="ECO:0000256" key="1">
    <source>
        <dbReference type="SAM" id="MobiDB-lite"/>
    </source>
</evidence>
<dbReference type="WBParaSite" id="NBR_0001236401-mRNA-1">
    <property type="protein sequence ID" value="NBR_0001236401-mRNA-1"/>
    <property type="gene ID" value="NBR_0001236401"/>
</dbReference>
<reference evidence="5" key="1">
    <citation type="submission" date="2017-02" db="UniProtKB">
        <authorList>
            <consortium name="WormBaseParasite"/>
        </authorList>
    </citation>
    <scope>IDENTIFICATION</scope>
</reference>